<evidence type="ECO:0000256" key="5">
    <source>
        <dbReference type="PROSITE-ProRule" id="PRU00124"/>
    </source>
</evidence>
<sequence length="76" mass="8400">MSGLLSGGTLRRSLACVGNETFACNDGRCIPRSWRCDGDIDCKNEEDEKNCTSKPYCQSDSLSSILTCSWVRFAKI</sequence>
<feature type="disulfide bond" evidence="5">
    <location>
        <begin position="24"/>
        <end position="42"/>
    </location>
</feature>
<dbReference type="EMBL" id="JOJR01000707">
    <property type="protein sequence ID" value="RCN35045.1"/>
    <property type="molecule type" value="Genomic_DNA"/>
</dbReference>
<evidence type="ECO:0000256" key="2">
    <source>
        <dbReference type="ARBA" id="ARBA00022737"/>
    </source>
</evidence>
<dbReference type="SMART" id="SM00192">
    <property type="entry name" value="LDLa"/>
    <property type="match status" value="1"/>
</dbReference>
<evidence type="ECO:0000256" key="3">
    <source>
        <dbReference type="ARBA" id="ARBA00023157"/>
    </source>
</evidence>
<accession>A0A368FWB6</accession>
<evidence type="ECO:0000256" key="4">
    <source>
        <dbReference type="ARBA" id="ARBA00023180"/>
    </source>
</evidence>
<evidence type="ECO:0000256" key="1">
    <source>
        <dbReference type="ARBA" id="ARBA00022729"/>
    </source>
</evidence>
<evidence type="ECO:0000313" key="7">
    <source>
        <dbReference type="Proteomes" id="UP000252519"/>
    </source>
</evidence>
<keyword evidence="2" id="KW-0677">Repeat</keyword>
<dbReference type="CDD" id="cd00112">
    <property type="entry name" value="LDLa"/>
    <property type="match status" value="1"/>
</dbReference>
<evidence type="ECO:0000313" key="6">
    <source>
        <dbReference type="EMBL" id="RCN35045.1"/>
    </source>
</evidence>
<dbReference type="InterPro" id="IPR036055">
    <property type="entry name" value="LDL_receptor-like_sf"/>
</dbReference>
<protein>
    <submittedName>
        <fullName evidence="6">Low-density lipoprotein receptor domain class A</fullName>
    </submittedName>
</protein>
<dbReference type="PROSITE" id="PS50068">
    <property type="entry name" value="LDLRA_2"/>
    <property type="match status" value="1"/>
</dbReference>
<dbReference type="Gene3D" id="4.10.400.10">
    <property type="entry name" value="Low-density Lipoprotein Receptor"/>
    <property type="match status" value="1"/>
</dbReference>
<dbReference type="Proteomes" id="UP000252519">
    <property type="component" value="Unassembled WGS sequence"/>
</dbReference>
<reference evidence="6 7" key="1">
    <citation type="submission" date="2014-10" db="EMBL/GenBank/DDBJ databases">
        <title>Draft genome of the hookworm Ancylostoma caninum.</title>
        <authorList>
            <person name="Mitreva M."/>
        </authorList>
    </citation>
    <scope>NUCLEOTIDE SEQUENCE [LARGE SCALE GENOMIC DNA]</scope>
    <source>
        <strain evidence="6 7">Baltimore</strain>
    </source>
</reference>
<dbReference type="SUPFAM" id="SSF57424">
    <property type="entry name" value="LDL receptor-like module"/>
    <property type="match status" value="1"/>
</dbReference>
<keyword evidence="6" id="KW-0675">Receptor</keyword>
<gene>
    <name evidence="6" type="ORF">ANCCAN_19102</name>
</gene>
<comment type="caution">
    <text evidence="6">The sequence shown here is derived from an EMBL/GenBank/DDBJ whole genome shotgun (WGS) entry which is preliminary data.</text>
</comment>
<dbReference type="Pfam" id="PF00057">
    <property type="entry name" value="Ldl_recept_a"/>
    <property type="match status" value="1"/>
</dbReference>
<dbReference type="InterPro" id="IPR002172">
    <property type="entry name" value="LDrepeatLR_classA_rpt"/>
</dbReference>
<keyword evidence="1" id="KW-0732">Signal</keyword>
<dbReference type="OrthoDB" id="19606at2759"/>
<name>A0A368FWB6_ANCCA</name>
<proteinExistence type="predicted"/>
<dbReference type="AlphaFoldDB" id="A0A368FWB6"/>
<feature type="disulfide bond" evidence="5">
    <location>
        <begin position="36"/>
        <end position="51"/>
    </location>
</feature>
<keyword evidence="6" id="KW-0449">Lipoprotein</keyword>
<keyword evidence="7" id="KW-1185">Reference proteome</keyword>
<dbReference type="InterPro" id="IPR023415">
    <property type="entry name" value="LDLR_class-A_CS"/>
</dbReference>
<dbReference type="FunFam" id="4.10.400.10:FF:000034">
    <property type="entry name" value="Low-density lipoprotein receptor-related protein 2"/>
    <property type="match status" value="1"/>
</dbReference>
<organism evidence="6 7">
    <name type="scientific">Ancylostoma caninum</name>
    <name type="common">Dog hookworm</name>
    <dbReference type="NCBI Taxonomy" id="29170"/>
    <lineage>
        <taxon>Eukaryota</taxon>
        <taxon>Metazoa</taxon>
        <taxon>Ecdysozoa</taxon>
        <taxon>Nematoda</taxon>
        <taxon>Chromadorea</taxon>
        <taxon>Rhabditida</taxon>
        <taxon>Rhabditina</taxon>
        <taxon>Rhabditomorpha</taxon>
        <taxon>Strongyloidea</taxon>
        <taxon>Ancylostomatidae</taxon>
        <taxon>Ancylostomatinae</taxon>
        <taxon>Ancylostoma</taxon>
    </lineage>
</organism>
<keyword evidence="3 5" id="KW-1015">Disulfide bond</keyword>
<dbReference type="STRING" id="29170.A0A368FWB6"/>
<dbReference type="PROSITE" id="PS01209">
    <property type="entry name" value="LDLRA_1"/>
    <property type="match status" value="1"/>
</dbReference>
<keyword evidence="4" id="KW-0325">Glycoprotein</keyword>
<comment type="caution">
    <text evidence="5">Lacks conserved residue(s) required for the propagation of feature annotation.</text>
</comment>